<dbReference type="GO" id="GO:0071555">
    <property type="term" value="P:cell wall organization"/>
    <property type="evidence" value="ECO:0007669"/>
    <property type="project" value="UniProtKB-KW"/>
</dbReference>
<dbReference type="EMBL" id="DTGT01000087">
    <property type="protein sequence ID" value="HGH60203.1"/>
    <property type="molecule type" value="Genomic_DNA"/>
</dbReference>
<feature type="transmembrane region" description="Helical" evidence="11">
    <location>
        <begin position="20"/>
        <end position="42"/>
    </location>
</feature>
<proteinExistence type="inferred from homology"/>
<dbReference type="SUPFAM" id="SSF56601">
    <property type="entry name" value="beta-lactamase/transpeptidase-like"/>
    <property type="match status" value="1"/>
</dbReference>
<dbReference type="InterPro" id="IPR018044">
    <property type="entry name" value="Peptidase_S11"/>
</dbReference>
<dbReference type="GO" id="GO:0009252">
    <property type="term" value="P:peptidoglycan biosynthetic process"/>
    <property type="evidence" value="ECO:0007669"/>
    <property type="project" value="UniProtKB-KW"/>
</dbReference>
<comment type="caution">
    <text evidence="13">The sequence shown here is derived from an EMBL/GenBank/DDBJ whole genome shotgun (WGS) entry which is preliminary data.</text>
</comment>
<sequence>MNNLRTYCSQLRGPKSFIQAISRAAAFMAAMFFAVTLLSWSFANAASKSNEKGEGGDKAPPTAIHKKSAVKRVKGVQQAIHAKAYYCVDPLTNRIILERNSDQQLPVASLTKLVTAMVILEHLPMDTKVTVPDHIKTVPKTVIGLKPGDRVSVEDLLHGLLIGSGNDCAETLACAFPGGKAKLVQAMNKKVRSLGFTHTKFYTPSGLDKKTGDEHSAKQAENVECNVSTAKEMAQIARVAFTNTIIRMISVKKGYVLKGEKGHSYPVRTTNKLLRDDLPVYGAKTGFTNRAGHCLASEFRRGKSSLLIVVLGSPNHFRDTRLAYRIALKKSEASKTDPQPERSSRTAAAR</sequence>
<protein>
    <submittedName>
        <fullName evidence="13">D-alanyl-D-alanine carboxypeptidase</fullName>
    </submittedName>
</protein>
<keyword evidence="13" id="KW-0121">Carboxypeptidase</keyword>
<keyword evidence="6" id="KW-0961">Cell wall biogenesis/degradation</keyword>
<feature type="active site" evidence="7">
    <location>
        <position position="164"/>
    </location>
</feature>
<dbReference type="Pfam" id="PF00768">
    <property type="entry name" value="Peptidase_S11"/>
    <property type="match status" value="1"/>
</dbReference>
<keyword evidence="11" id="KW-0472">Membrane</keyword>
<keyword evidence="11" id="KW-0812">Transmembrane</keyword>
<evidence type="ECO:0000256" key="10">
    <source>
        <dbReference type="SAM" id="MobiDB-lite"/>
    </source>
</evidence>
<name>A0A7C4AQV7_9BACT</name>
<keyword evidence="4" id="KW-0133">Cell shape</keyword>
<feature type="active site" description="Acyl-ester intermediate" evidence="7">
    <location>
        <position position="109"/>
    </location>
</feature>
<dbReference type="InterPro" id="IPR001967">
    <property type="entry name" value="Peptidase_S11_N"/>
</dbReference>
<dbReference type="GO" id="GO:0009002">
    <property type="term" value="F:serine-type D-Ala-D-Ala carboxypeptidase activity"/>
    <property type="evidence" value="ECO:0007669"/>
    <property type="project" value="InterPro"/>
</dbReference>
<keyword evidence="2" id="KW-0732">Signal</keyword>
<evidence type="ECO:0000256" key="2">
    <source>
        <dbReference type="ARBA" id="ARBA00022729"/>
    </source>
</evidence>
<dbReference type="PANTHER" id="PTHR21581:SF6">
    <property type="entry name" value="TRAFFICKING PROTEIN PARTICLE COMPLEX SUBUNIT 12"/>
    <property type="match status" value="1"/>
</dbReference>
<evidence type="ECO:0000313" key="13">
    <source>
        <dbReference type="EMBL" id="HGH60203.1"/>
    </source>
</evidence>
<evidence type="ECO:0000256" key="9">
    <source>
        <dbReference type="RuleBase" id="RU004016"/>
    </source>
</evidence>
<organism evidence="13">
    <name type="scientific">Desulfomonile tiedjei</name>
    <dbReference type="NCBI Taxonomy" id="2358"/>
    <lineage>
        <taxon>Bacteria</taxon>
        <taxon>Pseudomonadati</taxon>
        <taxon>Thermodesulfobacteriota</taxon>
        <taxon>Desulfomonilia</taxon>
        <taxon>Desulfomonilales</taxon>
        <taxon>Desulfomonilaceae</taxon>
        <taxon>Desulfomonile</taxon>
    </lineage>
</organism>
<feature type="active site" description="Proton acceptor" evidence="7">
    <location>
        <position position="112"/>
    </location>
</feature>
<feature type="domain" description="Peptidase S11 D-alanyl-D-alanine carboxypeptidase A N-terminal" evidence="12">
    <location>
        <begin position="77"/>
        <end position="314"/>
    </location>
</feature>
<evidence type="ECO:0000256" key="1">
    <source>
        <dbReference type="ARBA" id="ARBA00007164"/>
    </source>
</evidence>
<evidence type="ECO:0000256" key="7">
    <source>
        <dbReference type="PIRSR" id="PIRSR618044-1"/>
    </source>
</evidence>
<dbReference type="GO" id="GO:0008360">
    <property type="term" value="P:regulation of cell shape"/>
    <property type="evidence" value="ECO:0007669"/>
    <property type="project" value="UniProtKB-KW"/>
</dbReference>
<evidence type="ECO:0000256" key="6">
    <source>
        <dbReference type="ARBA" id="ARBA00023316"/>
    </source>
</evidence>
<feature type="region of interest" description="Disordered" evidence="10">
    <location>
        <begin position="330"/>
        <end position="350"/>
    </location>
</feature>
<keyword evidence="5" id="KW-0573">Peptidoglycan synthesis</keyword>
<dbReference type="PRINTS" id="PR00725">
    <property type="entry name" value="DADACBPTASE1"/>
</dbReference>
<dbReference type="AlphaFoldDB" id="A0A7C4AQV7"/>
<feature type="compositionally biased region" description="Basic and acidic residues" evidence="10">
    <location>
        <begin position="330"/>
        <end position="344"/>
    </location>
</feature>
<dbReference type="Gene3D" id="3.40.710.10">
    <property type="entry name" value="DD-peptidase/beta-lactamase superfamily"/>
    <property type="match status" value="1"/>
</dbReference>
<evidence type="ECO:0000256" key="11">
    <source>
        <dbReference type="SAM" id="Phobius"/>
    </source>
</evidence>
<accession>A0A7C4AQV7</accession>
<keyword evidence="3" id="KW-0378">Hydrolase</keyword>
<gene>
    <name evidence="13" type="ORF">ENV54_02760</name>
</gene>
<evidence type="ECO:0000256" key="5">
    <source>
        <dbReference type="ARBA" id="ARBA00022984"/>
    </source>
</evidence>
<evidence type="ECO:0000259" key="12">
    <source>
        <dbReference type="Pfam" id="PF00768"/>
    </source>
</evidence>
<feature type="binding site" evidence="8">
    <location>
        <position position="284"/>
    </location>
    <ligand>
        <name>substrate</name>
    </ligand>
</feature>
<keyword evidence="11" id="KW-1133">Transmembrane helix</keyword>
<reference evidence="13" key="1">
    <citation type="journal article" date="2020" name="mSystems">
        <title>Genome- and Community-Level Interaction Insights into Carbon Utilization and Element Cycling Functions of Hydrothermarchaeota in Hydrothermal Sediment.</title>
        <authorList>
            <person name="Zhou Z."/>
            <person name="Liu Y."/>
            <person name="Xu W."/>
            <person name="Pan J."/>
            <person name="Luo Z.H."/>
            <person name="Li M."/>
        </authorList>
    </citation>
    <scope>NUCLEOTIDE SEQUENCE [LARGE SCALE GENOMIC DNA]</scope>
    <source>
        <strain evidence="13">SpSt-769</strain>
    </source>
</reference>
<evidence type="ECO:0000256" key="4">
    <source>
        <dbReference type="ARBA" id="ARBA00022960"/>
    </source>
</evidence>
<dbReference type="GO" id="GO:0006508">
    <property type="term" value="P:proteolysis"/>
    <property type="evidence" value="ECO:0007669"/>
    <property type="project" value="InterPro"/>
</dbReference>
<evidence type="ECO:0000256" key="8">
    <source>
        <dbReference type="PIRSR" id="PIRSR618044-2"/>
    </source>
</evidence>
<dbReference type="InterPro" id="IPR012338">
    <property type="entry name" value="Beta-lactam/transpept-like"/>
</dbReference>
<dbReference type="PANTHER" id="PTHR21581">
    <property type="entry name" value="D-ALANYL-D-ALANINE CARBOXYPEPTIDASE"/>
    <property type="match status" value="1"/>
</dbReference>
<evidence type="ECO:0000256" key="3">
    <source>
        <dbReference type="ARBA" id="ARBA00022801"/>
    </source>
</evidence>
<comment type="similarity">
    <text evidence="1 9">Belongs to the peptidase S11 family.</text>
</comment>
<keyword evidence="13" id="KW-0645">Protease</keyword>